<sequence length="593" mass="65368">MSAIQARYYDNFLCQSLVRAIITSSYLLERGLTHLHSIYQALIDSLGITTDTPTIISTNRAWWDPQKGSAIVVWAGGEQDIAQQLSLALASVRQRKNLNSFERWRKVGYAPYTVIVLMPENSNHLPALIGAWAKRKAEVANSINSPKDDKTKHTFSNDSEYSQKGSTVASTLETFGLGRIASLFGLSDDQPIELQEDESEVYDKQSPSRSSKRRLSIGGWTASDVVGYGRDMLKGLRIGETEQTGIGAVIPVVVDTSTPSGLQHAQSTVQAYCVSHDLLLRALVLIPSIMQQPKQTIVRQKLPQRKPKATSPSFHTTHEKLNQLAKSTEKTLGTDIGETLNLLATLLPIVRSDGGRIIGLVPSAARIPVPREPREVGINDDVQAPKAQTATSDEMQYNITRTALLTMWNEVRETLQAEGVVTSLVHMMPYPASHQTSHQQISNKNLLGFGQIVHHNSFVLRVLGNLFSIIKEEAQQASQSILLISLASLYGIPPPVKPSSAQQPIYPGLAGWQQEVSQDKYAYSHNSSKINIELQECPKLLLDTMKSALVRTCPRKDYSVGLGPHIESIWKYVPGHSIIDGVLMDLMQSLPVD</sequence>
<keyword evidence="3" id="KW-1185">Reference proteome</keyword>
<dbReference type="AlphaFoldDB" id="A0A316VE44"/>
<feature type="compositionally biased region" description="Polar residues" evidence="1">
    <location>
        <begin position="154"/>
        <end position="163"/>
    </location>
</feature>
<reference evidence="2 3" key="1">
    <citation type="journal article" date="2018" name="Mol. Biol. Evol.">
        <title>Broad Genomic Sampling Reveals a Smut Pathogenic Ancestry of the Fungal Clade Ustilaginomycotina.</title>
        <authorList>
            <person name="Kijpornyongpan T."/>
            <person name="Mondo S.J."/>
            <person name="Barry K."/>
            <person name="Sandor L."/>
            <person name="Lee J."/>
            <person name="Lipzen A."/>
            <person name="Pangilinan J."/>
            <person name="LaButti K."/>
            <person name="Hainaut M."/>
            <person name="Henrissat B."/>
            <person name="Grigoriev I.V."/>
            <person name="Spatafora J.W."/>
            <person name="Aime M.C."/>
        </authorList>
    </citation>
    <scope>NUCLEOTIDE SEQUENCE [LARGE SCALE GENOMIC DNA]</scope>
    <source>
        <strain evidence="2 3">MCA 3882</strain>
    </source>
</reference>
<dbReference type="EMBL" id="KZ819603">
    <property type="protein sequence ID" value="PWN35826.1"/>
    <property type="molecule type" value="Genomic_DNA"/>
</dbReference>
<dbReference type="GeneID" id="37020627"/>
<gene>
    <name evidence="2" type="ORF">FA14DRAFT_160818</name>
</gene>
<dbReference type="RefSeq" id="XP_025356128.1">
    <property type="nucleotide sequence ID" value="XM_025498846.1"/>
</dbReference>
<accession>A0A316VE44</accession>
<dbReference type="InParanoid" id="A0A316VE44"/>
<feature type="region of interest" description="Disordered" evidence="1">
    <location>
        <begin position="143"/>
        <end position="163"/>
    </location>
</feature>
<evidence type="ECO:0000313" key="2">
    <source>
        <dbReference type="EMBL" id="PWN35826.1"/>
    </source>
</evidence>
<dbReference type="Proteomes" id="UP000245771">
    <property type="component" value="Unassembled WGS sequence"/>
</dbReference>
<protein>
    <submittedName>
        <fullName evidence="2">Uncharacterized protein</fullName>
    </submittedName>
</protein>
<name>A0A316VE44_9BASI</name>
<feature type="region of interest" description="Disordered" evidence="1">
    <location>
        <begin position="195"/>
        <end position="214"/>
    </location>
</feature>
<dbReference type="OrthoDB" id="3363718at2759"/>
<evidence type="ECO:0000313" key="3">
    <source>
        <dbReference type="Proteomes" id="UP000245771"/>
    </source>
</evidence>
<evidence type="ECO:0000256" key="1">
    <source>
        <dbReference type="SAM" id="MobiDB-lite"/>
    </source>
</evidence>
<organism evidence="2 3">
    <name type="scientific">Meira miltonrushii</name>
    <dbReference type="NCBI Taxonomy" id="1280837"/>
    <lineage>
        <taxon>Eukaryota</taxon>
        <taxon>Fungi</taxon>
        <taxon>Dikarya</taxon>
        <taxon>Basidiomycota</taxon>
        <taxon>Ustilaginomycotina</taxon>
        <taxon>Exobasidiomycetes</taxon>
        <taxon>Exobasidiales</taxon>
        <taxon>Brachybasidiaceae</taxon>
        <taxon>Meira</taxon>
    </lineage>
</organism>
<proteinExistence type="predicted"/>